<organism evidence="2 3">
    <name type="scientific">Saguinus oedipus</name>
    <name type="common">Cotton-top tamarin</name>
    <name type="synonym">Oedipomidas oedipus</name>
    <dbReference type="NCBI Taxonomy" id="9490"/>
    <lineage>
        <taxon>Eukaryota</taxon>
        <taxon>Metazoa</taxon>
        <taxon>Chordata</taxon>
        <taxon>Craniata</taxon>
        <taxon>Vertebrata</taxon>
        <taxon>Euteleostomi</taxon>
        <taxon>Mammalia</taxon>
        <taxon>Eutheria</taxon>
        <taxon>Euarchontoglires</taxon>
        <taxon>Primates</taxon>
        <taxon>Haplorrhini</taxon>
        <taxon>Platyrrhini</taxon>
        <taxon>Cebidae</taxon>
        <taxon>Callitrichinae</taxon>
        <taxon>Saguinus</taxon>
    </lineage>
</organism>
<evidence type="ECO:0000256" key="1">
    <source>
        <dbReference type="SAM" id="MobiDB-lite"/>
    </source>
</evidence>
<protein>
    <submittedName>
        <fullName evidence="2">Uncharacterized protein</fullName>
    </submittedName>
</protein>
<accession>A0ABQ9UPT4</accession>
<proteinExistence type="predicted"/>
<dbReference type="Proteomes" id="UP001266305">
    <property type="component" value="Unassembled WGS sequence"/>
</dbReference>
<evidence type="ECO:0000313" key="3">
    <source>
        <dbReference type="Proteomes" id="UP001266305"/>
    </source>
</evidence>
<feature type="region of interest" description="Disordered" evidence="1">
    <location>
        <begin position="1"/>
        <end position="27"/>
    </location>
</feature>
<comment type="caution">
    <text evidence="2">The sequence shown here is derived from an EMBL/GenBank/DDBJ whole genome shotgun (WGS) entry which is preliminary data.</text>
</comment>
<evidence type="ECO:0000313" key="2">
    <source>
        <dbReference type="EMBL" id="KAK2099089.1"/>
    </source>
</evidence>
<name>A0ABQ9UPT4_SAGOE</name>
<dbReference type="EMBL" id="JASSZA010000011">
    <property type="protein sequence ID" value="KAK2099089.1"/>
    <property type="molecule type" value="Genomic_DNA"/>
</dbReference>
<keyword evidence="3" id="KW-1185">Reference proteome</keyword>
<gene>
    <name evidence="2" type="ORF">P7K49_024540</name>
</gene>
<feature type="compositionally biased region" description="Basic and acidic residues" evidence="1">
    <location>
        <begin position="18"/>
        <end position="27"/>
    </location>
</feature>
<sequence length="148" mass="16406">MFRGTPSDPEVLESLVPHNKEPCGKGREEQEWETQVWFGTTYGLRLTYYKTLFALPVSLNCGQFHMGSNGEIAGHHPVVRSEQVGAQVLGPVDIEVHRWPVNVESMGTEGSPRMLQKAKASQNRLWEEEEAAAIGEGSGEHSEMVTEA</sequence>
<reference evidence="2 3" key="1">
    <citation type="submission" date="2023-05" db="EMBL/GenBank/DDBJ databases">
        <title>B98-5 Cell Line De Novo Hybrid Assembly: An Optical Mapping Approach.</title>
        <authorList>
            <person name="Kananen K."/>
            <person name="Auerbach J.A."/>
            <person name="Kautto E."/>
            <person name="Blachly J.S."/>
        </authorList>
    </citation>
    <scope>NUCLEOTIDE SEQUENCE [LARGE SCALE GENOMIC DNA]</scope>
    <source>
        <strain evidence="2">B95-8</strain>
        <tissue evidence="2">Cell line</tissue>
    </source>
</reference>